<dbReference type="EMBL" id="SHOA02000013">
    <property type="protein sequence ID" value="TDH68113.1"/>
    <property type="molecule type" value="Genomic_DNA"/>
</dbReference>
<name>A0A976IDA5_BRELC</name>
<dbReference type="Proteomes" id="UP000294530">
    <property type="component" value="Unassembled WGS sequence"/>
</dbReference>
<evidence type="ECO:0000313" key="3">
    <source>
        <dbReference type="Proteomes" id="UP000294530"/>
    </source>
</evidence>
<reference evidence="2 3" key="1">
    <citation type="journal article" date="2021" name="Genome Biol.">
        <title>AFLAP: assembly-free linkage analysis pipeline using k-mers from genome sequencing data.</title>
        <authorList>
            <person name="Fletcher K."/>
            <person name="Zhang L."/>
            <person name="Gil J."/>
            <person name="Han R."/>
            <person name="Cavanaugh K."/>
            <person name="Michelmore R."/>
        </authorList>
    </citation>
    <scope>NUCLEOTIDE SEQUENCE [LARGE SCALE GENOMIC DNA]</scope>
    <source>
        <strain evidence="2 3">SF5</strain>
    </source>
</reference>
<gene>
    <name evidence="2" type="ORF">CCR75_004206</name>
</gene>
<comment type="caution">
    <text evidence="2">The sequence shown here is derived from an EMBL/GenBank/DDBJ whole genome shotgun (WGS) entry which is preliminary data.</text>
</comment>
<accession>A0A976IDA5</accession>
<dbReference type="GeneID" id="94347964"/>
<evidence type="ECO:0000256" key="1">
    <source>
        <dbReference type="SAM" id="SignalP"/>
    </source>
</evidence>
<feature type="chain" id="PRO_5037378278" description="RxLR effector protein" evidence="1">
    <location>
        <begin position="20"/>
        <end position="243"/>
    </location>
</feature>
<feature type="signal peptide" evidence="1">
    <location>
        <begin position="1"/>
        <end position="19"/>
    </location>
</feature>
<evidence type="ECO:0008006" key="4">
    <source>
        <dbReference type="Google" id="ProtNLM"/>
    </source>
</evidence>
<organism evidence="2 3">
    <name type="scientific">Bremia lactucae</name>
    <name type="common">Lettuce downy mildew</name>
    <dbReference type="NCBI Taxonomy" id="4779"/>
    <lineage>
        <taxon>Eukaryota</taxon>
        <taxon>Sar</taxon>
        <taxon>Stramenopiles</taxon>
        <taxon>Oomycota</taxon>
        <taxon>Peronosporomycetes</taxon>
        <taxon>Peronosporales</taxon>
        <taxon>Peronosporaceae</taxon>
        <taxon>Bremia</taxon>
    </lineage>
</organism>
<evidence type="ECO:0000313" key="2">
    <source>
        <dbReference type="EMBL" id="TDH68113.1"/>
    </source>
</evidence>
<dbReference type="RefSeq" id="XP_067817612.1">
    <property type="nucleotide sequence ID" value="XM_067962293.1"/>
</dbReference>
<dbReference type="AlphaFoldDB" id="A0A976IDA5"/>
<protein>
    <recommendedName>
        <fullName evidence="4">RxLR effector protein</fullName>
    </recommendedName>
</protein>
<keyword evidence="1" id="KW-0732">Signal</keyword>
<proteinExistence type="predicted"/>
<dbReference type="KEGG" id="blac:94347964"/>
<keyword evidence="3" id="KW-1185">Reference proteome</keyword>
<sequence>MVRVYVAALAAIFALSASATLHLTLANASSVTTEEGDGRPQGKLRVNAATNVESDERFLDGLKALVRGFYDLTPFAPRFQKDTYSNLLLKLNLSFEQFSGKDTLQLRRLYDAARRHNKVNPTNPVSVYTGLVEKYGEFEIVNMVYSLKHAQSSKSRDVLKRLGKEEKWYWKDKKDAGKMYAEALDLGNEFTVKNMVSKLSKLEQFLNRIDQKASEEQLKALVVADIERVKTKKESVSPSDVEM</sequence>